<dbReference type="GO" id="GO:0016987">
    <property type="term" value="F:sigma factor activity"/>
    <property type="evidence" value="ECO:0007669"/>
    <property type="project" value="UniProtKB-KW"/>
</dbReference>
<reference evidence="8 9" key="1">
    <citation type="submission" date="2020-08" db="EMBL/GenBank/DDBJ databases">
        <title>Genome sequence of Tessaracoccus defluvii JCM 17540T.</title>
        <authorList>
            <person name="Hyun D.-W."/>
            <person name="Bae J.-W."/>
        </authorList>
    </citation>
    <scope>NUCLEOTIDE SEQUENCE [LARGE SCALE GENOMIC DNA]</scope>
    <source>
        <strain evidence="8 9">JCM 17540</strain>
    </source>
</reference>
<evidence type="ECO:0000256" key="1">
    <source>
        <dbReference type="ARBA" id="ARBA00010641"/>
    </source>
</evidence>
<dbReference type="KEGG" id="tdf:H9L22_11795"/>
<dbReference type="InterPro" id="IPR007627">
    <property type="entry name" value="RNA_pol_sigma70_r2"/>
</dbReference>
<dbReference type="NCBIfam" id="TIGR02983">
    <property type="entry name" value="SigE-fam_strep"/>
    <property type="match status" value="1"/>
</dbReference>
<sequence length="176" mass="19749">MTDITVAEPEAPTEVGEARDFDAFVTRRGGKLWRAAWLLTGDAHRAEDLVQTALTRTYTRYAALGDDEAYEAYVRTTLYRTYVSWWRRRWNGEVPTQQLPDTGGSTQPDTLRVDLTRALAELPKMQRAVVVLRYFDDRPVAEVAEMLGISEGSVKTHSSRGCAALRGSLHLTEEAS</sequence>
<keyword evidence="2" id="KW-0805">Transcription regulation</keyword>
<keyword evidence="4" id="KW-0238">DNA-binding</keyword>
<evidence type="ECO:0000313" key="9">
    <source>
        <dbReference type="Proteomes" id="UP000516117"/>
    </source>
</evidence>
<evidence type="ECO:0000256" key="4">
    <source>
        <dbReference type="ARBA" id="ARBA00023125"/>
    </source>
</evidence>
<dbReference type="NCBIfam" id="TIGR02937">
    <property type="entry name" value="sigma70-ECF"/>
    <property type="match status" value="1"/>
</dbReference>
<feature type="domain" description="RNA polymerase sigma factor 70 region 4 type 2" evidence="7">
    <location>
        <begin position="114"/>
        <end position="165"/>
    </location>
</feature>
<dbReference type="PANTHER" id="PTHR43133:SF50">
    <property type="entry name" value="ECF RNA POLYMERASE SIGMA FACTOR SIGM"/>
    <property type="match status" value="1"/>
</dbReference>
<dbReference type="Pfam" id="PF08281">
    <property type="entry name" value="Sigma70_r4_2"/>
    <property type="match status" value="1"/>
</dbReference>
<dbReference type="SUPFAM" id="SSF88946">
    <property type="entry name" value="Sigma2 domain of RNA polymerase sigma factors"/>
    <property type="match status" value="1"/>
</dbReference>
<dbReference type="InterPro" id="IPR039425">
    <property type="entry name" value="RNA_pol_sigma-70-like"/>
</dbReference>
<dbReference type="GO" id="GO:0003677">
    <property type="term" value="F:DNA binding"/>
    <property type="evidence" value="ECO:0007669"/>
    <property type="project" value="UniProtKB-KW"/>
</dbReference>
<keyword evidence="9" id="KW-1185">Reference proteome</keyword>
<name>A0A7H0H343_9ACTN</name>
<feature type="domain" description="RNA polymerase sigma-70 region 2" evidence="6">
    <location>
        <begin position="25"/>
        <end position="90"/>
    </location>
</feature>
<dbReference type="InterPro" id="IPR013249">
    <property type="entry name" value="RNA_pol_sigma70_r4_t2"/>
</dbReference>
<dbReference type="SUPFAM" id="SSF88659">
    <property type="entry name" value="Sigma3 and sigma4 domains of RNA polymerase sigma factors"/>
    <property type="match status" value="1"/>
</dbReference>
<accession>A0A7H0H343</accession>
<evidence type="ECO:0000259" key="6">
    <source>
        <dbReference type="Pfam" id="PF04542"/>
    </source>
</evidence>
<comment type="similarity">
    <text evidence="1">Belongs to the sigma-70 factor family. ECF subfamily.</text>
</comment>
<dbReference type="InterPro" id="IPR014284">
    <property type="entry name" value="RNA_pol_sigma-70_dom"/>
</dbReference>
<dbReference type="InterPro" id="IPR013325">
    <property type="entry name" value="RNA_pol_sigma_r2"/>
</dbReference>
<evidence type="ECO:0000256" key="3">
    <source>
        <dbReference type="ARBA" id="ARBA00023082"/>
    </source>
</evidence>
<evidence type="ECO:0000313" key="8">
    <source>
        <dbReference type="EMBL" id="QNP54959.1"/>
    </source>
</evidence>
<evidence type="ECO:0000256" key="2">
    <source>
        <dbReference type="ARBA" id="ARBA00023015"/>
    </source>
</evidence>
<keyword evidence="3" id="KW-0731">Sigma factor</keyword>
<proteinExistence type="inferred from homology"/>
<dbReference type="CDD" id="cd06171">
    <property type="entry name" value="Sigma70_r4"/>
    <property type="match status" value="1"/>
</dbReference>
<dbReference type="RefSeq" id="WP_187720095.1">
    <property type="nucleotide sequence ID" value="NZ_BAABBL010000004.1"/>
</dbReference>
<dbReference type="Proteomes" id="UP000516117">
    <property type="component" value="Chromosome"/>
</dbReference>
<dbReference type="PANTHER" id="PTHR43133">
    <property type="entry name" value="RNA POLYMERASE ECF-TYPE SIGMA FACTO"/>
    <property type="match status" value="1"/>
</dbReference>
<dbReference type="InterPro" id="IPR036388">
    <property type="entry name" value="WH-like_DNA-bd_sf"/>
</dbReference>
<dbReference type="Pfam" id="PF04542">
    <property type="entry name" value="Sigma70_r2"/>
    <property type="match status" value="1"/>
</dbReference>
<dbReference type="EMBL" id="CP060789">
    <property type="protein sequence ID" value="QNP54959.1"/>
    <property type="molecule type" value="Genomic_DNA"/>
</dbReference>
<evidence type="ECO:0000259" key="7">
    <source>
        <dbReference type="Pfam" id="PF08281"/>
    </source>
</evidence>
<dbReference type="GO" id="GO:0006352">
    <property type="term" value="P:DNA-templated transcription initiation"/>
    <property type="evidence" value="ECO:0007669"/>
    <property type="project" value="InterPro"/>
</dbReference>
<dbReference type="InterPro" id="IPR013324">
    <property type="entry name" value="RNA_pol_sigma_r3/r4-like"/>
</dbReference>
<keyword evidence="5" id="KW-0804">Transcription</keyword>
<gene>
    <name evidence="8" type="ORF">H9L22_11795</name>
</gene>
<dbReference type="AlphaFoldDB" id="A0A7H0H343"/>
<dbReference type="InterPro" id="IPR014325">
    <property type="entry name" value="RNA_pol_sigma-E_actinobac"/>
</dbReference>
<evidence type="ECO:0000256" key="5">
    <source>
        <dbReference type="ARBA" id="ARBA00023163"/>
    </source>
</evidence>
<dbReference type="Gene3D" id="1.10.10.10">
    <property type="entry name" value="Winged helix-like DNA-binding domain superfamily/Winged helix DNA-binding domain"/>
    <property type="match status" value="1"/>
</dbReference>
<protein>
    <submittedName>
        <fullName evidence="8">SigE family RNA polymerase sigma factor</fullName>
    </submittedName>
</protein>
<dbReference type="Gene3D" id="1.10.1740.10">
    <property type="match status" value="1"/>
</dbReference>
<organism evidence="8 9">
    <name type="scientific">Tessaracoccus defluvii</name>
    <dbReference type="NCBI Taxonomy" id="1285901"/>
    <lineage>
        <taxon>Bacteria</taxon>
        <taxon>Bacillati</taxon>
        <taxon>Actinomycetota</taxon>
        <taxon>Actinomycetes</taxon>
        <taxon>Propionibacteriales</taxon>
        <taxon>Propionibacteriaceae</taxon>
        <taxon>Tessaracoccus</taxon>
    </lineage>
</organism>